<feature type="compositionally biased region" description="Polar residues" evidence="2">
    <location>
        <begin position="323"/>
        <end position="334"/>
    </location>
</feature>
<dbReference type="Proteomes" id="UP000008181">
    <property type="component" value="Chromosome 4"/>
</dbReference>
<feature type="compositionally biased region" description="Basic and acidic residues" evidence="2">
    <location>
        <begin position="503"/>
        <end position="515"/>
    </location>
</feature>
<feature type="compositionally biased region" description="Low complexity" evidence="2">
    <location>
        <begin position="728"/>
        <end position="745"/>
    </location>
</feature>
<keyword evidence="1" id="KW-0175">Coiled coil</keyword>
<dbReference type="KEGG" id="ttt:THITE_2090495"/>
<feature type="coiled-coil region" evidence="1">
    <location>
        <begin position="379"/>
        <end position="441"/>
    </location>
</feature>
<feature type="compositionally biased region" description="Low complexity" evidence="2">
    <location>
        <begin position="694"/>
        <end position="719"/>
    </location>
</feature>
<dbReference type="eggNOG" id="ENOG502T4XF">
    <property type="taxonomic scope" value="Eukaryota"/>
</dbReference>
<feature type="region of interest" description="Disordered" evidence="2">
    <location>
        <begin position="547"/>
        <end position="603"/>
    </location>
</feature>
<dbReference type="GeneID" id="11520245"/>
<dbReference type="EMBL" id="CP003012">
    <property type="protein sequence ID" value="AEO68982.1"/>
    <property type="molecule type" value="Genomic_DNA"/>
</dbReference>
<dbReference type="OrthoDB" id="4588326at2759"/>
<feature type="compositionally biased region" description="Gly residues" evidence="2">
    <location>
        <begin position="830"/>
        <end position="839"/>
    </location>
</feature>
<feature type="compositionally biased region" description="Basic and acidic residues" evidence="2">
    <location>
        <begin position="302"/>
        <end position="322"/>
    </location>
</feature>
<gene>
    <name evidence="3" type="ORF">THITE_2090495</name>
</gene>
<protein>
    <submittedName>
        <fullName evidence="3">Uncharacterized protein</fullName>
    </submittedName>
</protein>
<feature type="region of interest" description="Disordered" evidence="2">
    <location>
        <begin position="679"/>
        <end position="770"/>
    </location>
</feature>
<feature type="compositionally biased region" description="Basic and acidic residues" evidence="2">
    <location>
        <begin position="242"/>
        <end position="254"/>
    </location>
</feature>
<feature type="region of interest" description="Disordered" evidence="2">
    <location>
        <begin position="830"/>
        <end position="860"/>
    </location>
</feature>
<feature type="region of interest" description="Disordered" evidence="2">
    <location>
        <begin position="490"/>
        <end position="519"/>
    </location>
</feature>
<dbReference type="RefSeq" id="XP_003655318.1">
    <property type="nucleotide sequence ID" value="XM_003655270.1"/>
</dbReference>
<keyword evidence="4" id="KW-1185">Reference proteome</keyword>
<sequence>MASIARTPSSSQFADLLRSPGAHDTPGRQATISAEMAQREAKKQRLRELRDAHDYVGIIVNHMRRHYTAVAPPPWLDLRVVAMQLMRSNKPGAKNAAWRSLRESLTRIHDWKSDHASWRQAVQASRMPYLGSRSDIKALEFINAKEACLPKCFMRYFRLAELDFLLEAEPRSHHEIPDFWKGAEVDDPAWRDVYMERSHYSRHLPFDDDLTDLVLSTVCQKGQREPEQPPPACAGVADDEDRGVASEETGEAKKPIKSTAEIEEGGVAGLWETEVQATISRIADTVNETLATETVRLLGKRCRQETEPAQGLEKRQKTRDEPSNLQKPINTTTEASDDDGLPAPHAARPATAKDDKRYRVLKTNYKTLKDQNLQLATLYSKLEVDSNNLRGEIEQVTTRCRDLQNESDSCKLNRYDLIERCGQLEERNKMLGEKNEQLSVQIEALTVDTRKLEGKIGQISAEASALADENKIMRAQIVSLMARVDAMEQVGPPRPQAPVGGQDPHERAGRPRDTAAGEGQTHLRHHFILDGASENRVVSELQDTGRAAAVMPSPHRQSDCRVKQEPDGELAFSQDSKQPHVSQPPAPPRSRQRATSRFPRVLEMPTFDPDCYPTLEVLRHRGPCSSHQSRPTTRPNSVLATTDVFTARPLYADTEPISSVPAQPRTLLAPITKAQLPDAATPPVFVHPPPAPSPQAAANNPLSLSLSLPTTTTTTAHPQPQQPRPDHPQTQTTTTTPDLITTTRPTPNPHPTATPPPQIDPSASARAAGVQCARPGEPAEEFRRGLGDKDVLNLEWGVQAEAAARAGVNAKEYGDTVADAGAEADVRAAGLGGGQAGEGTGERVEGGQMEMEGMGVEGGNGTRGVEGAMAVGGEAARGAGAEERGHFVVG</sequence>
<accession>G2RB11</accession>
<feature type="compositionally biased region" description="Basic and acidic residues" evidence="2">
    <location>
        <begin position="556"/>
        <end position="566"/>
    </location>
</feature>
<feature type="region of interest" description="Disordered" evidence="2">
    <location>
        <begin position="301"/>
        <end position="355"/>
    </location>
</feature>
<dbReference type="HOGENOM" id="CLU_324435_0_0_1"/>
<evidence type="ECO:0000256" key="1">
    <source>
        <dbReference type="SAM" id="Coils"/>
    </source>
</evidence>
<name>G2RB11_THETT</name>
<evidence type="ECO:0000313" key="4">
    <source>
        <dbReference type="Proteomes" id="UP000008181"/>
    </source>
</evidence>
<dbReference type="AlphaFoldDB" id="G2RB11"/>
<feature type="compositionally biased region" description="Pro residues" evidence="2">
    <location>
        <begin position="746"/>
        <end position="759"/>
    </location>
</feature>
<feature type="region of interest" description="Disordered" evidence="2">
    <location>
        <begin position="220"/>
        <end position="260"/>
    </location>
</feature>
<proteinExistence type="predicted"/>
<evidence type="ECO:0000313" key="3">
    <source>
        <dbReference type="EMBL" id="AEO68982.1"/>
    </source>
</evidence>
<organism evidence="3 4">
    <name type="scientific">Thermothielavioides terrestris (strain ATCC 38088 / NRRL 8126)</name>
    <name type="common">Thielavia terrestris</name>
    <dbReference type="NCBI Taxonomy" id="578455"/>
    <lineage>
        <taxon>Eukaryota</taxon>
        <taxon>Fungi</taxon>
        <taxon>Dikarya</taxon>
        <taxon>Ascomycota</taxon>
        <taxon>Pezizomycotina</taxon>
        <taxon>Sordariomycetes</taxon>
        <taxon>Sordariomycetidae</taxon>
        <taxon>Sordariales</taxon>
        <taxon>Chaetomiaceae</taxon>
        <taxon>Thermothielavioides</taxon>
        <taxon>Thermothielavioides terrestris</taxon>
    </lineage>
</organism>
<reference evidence="3 4" key="1">
    <citation type="journal article" date="2011" name="Nat. Biotechnol.">
        <title>Comparative genomic analysis of the thermophilic biomass-degrading fungi Myceliophthora thermophila and Thielavia terrestris.</title>
        <authorList>
            <person name="Berka R.M."/>
            <person name="Grigoriev I.V."/>
            <person name="Otillar R."/>
            <person name="Salamov A."/>
            <person name="Grimwood J."/>
            <person name="Reid I."/>
            <person name="Ishmael N."/>
            <person name="John T."/>
            <person name="Darmond C."/>
            <person name="Moisan M.-C."/>
            <person name="Henrissat B."/>
            <person name="Coutinho P.M."/>
            <person name="Lombard V."/>
            <person name="Natvig D.O."/>
            <person name="Lindquist E."/>
            <person name="Schmutz J."/>
            <person name="Lucas S."/>
            <person name="Harris P."/>
            <person name="Powlowski J."/>
            <person name="Bellemare A."/>
            <person name="Taylor D."/>
            <person name="Butler G."/>
            <person name="de Vries R.P."/>
            <person name="Allijn I.E."/>
            <person name="van den Brink J."/>
            <person name="Ushinsky S."/>
            <person name="Storms R."/>
            <person name="Powell A.J."/>
            <person name="Paulsen I.T."/>
            <person name="Elbourne L.D.H."/>
            <person name="Baker S.E."/>
            <person name="Magnuson J."/>
            <person name="LaBoissiere S."/>
            <person name="Clutterbuck A.J."/>
            <person name="Martinez D."/>
            <person name="Wogulis M."/>
            <person name="de Leon A.L."/>
            <person name="Rey M.W."/>
            <person name="Tsang A."/>
        </authorList>
    </citation>
    <scope>NUCLEOTIDE SEQUENCE [LARGE SCALE GENOMIC DNA]</scope>
    <source>
        <strain evidence="4">ATCC 38088 / NRRL 8126</strain>
    </source>
</reference>
<evidence type="ECO:0000256" key="2">
    <source>
        <dbReference type="SAM" id="MobiDB-lite"/>
    </source>
</evidence>